<dbReference type="EMBL" id="JACHGN010000013">
    <property type="protein sequence ID" value="MBB5136140.1"/>
    <property type="molecule type" value="Genomic_DNA"/>
</dbReference>
<dbReference type="GO" id="GO:0004061">
    <property type="term" value="F:arylformamidase activity"/>
    <property type="evidence" value="ECO:0007669"/>
    <property type="project" value="InterPro"/>
</dbReference>
<dbReference type="Pfam" id="PF04199">
    <property type="entry name" value="Cyclase"/>
    <property type="match status" value="1"/>
</dbReference>
<name>A0A840PFA2_9ACTN</name>
<dbReference type="InterPro" id="IPR007325">
    <property type="entry name" value="KFase/CYL"/>
</dbReference>
<dbReference type="SUPFAM" id="SSF102198">
    <property type="entry name" value="Putative cyclase"/>
    <property type="match status" value="1"/>
</dbReference>
<evidence type="ECO:0000313" key="2">
    <source>
        <dbReference type="Proteomes" id="UP000578449"/>
    </source>
</evidence>
<sequence>MPTLVDLTRTMDPENRARVHESFKALETVIAPRIQYLSPESGGLERMMSIFGCQASDLPDGEGWGEDMLTEMNTHCGTHVDAPLHSGRLIEGKPARTISDISLDELFRPGMVLDVRRWVKPGAAIPIEGLQAAIEATGREIQDGDAVLIRTGQERYTMADAEYYNYPGMTGDGTRFLTSLGASILGTDALAWDRPFPVMRRAFEETGDPAQIWDGHFAIRDKEAFIVQQLTNLAALPPTGFTVGFFPLKLPRTSAAPARVVAFLGD</sequence>
<dbReference type="GO" id="GO:0019441">
    <property type="term" value="P:L-tryptophan catabolic process to kynurenine"/>
    <property type="evidence" value="ECO:0007669"/>
    <property type="project" value="InterPro"/>
</dbReference>
<dbReference type="PANTHER" id="PTHR31118:SF12">
    <property type="entry name" value="CYCLASE-LIKE PROTEIN 2"/>
    <property type="match status" value="1"/>
</dbReference>
<dbReference type="RefSeq" id="WP_185053070.1">
    <property type="nucleotide sequence ID" value="NZ_BAABIX010000017.1"/>
</dbReference>
<evidence type="ECO:0000313" key="1">
    <source>
        <dbReference type="EMBL" id="MBB5136140.1"/>
    </source>
</evidence>
<comment type="caution">
    <text evidence="1">The sequence shown here is derived from an EMBL/GenBank/DDBJ whole genome shotgun (WGS) entry which is preliminary data.</text>
</comment>
<organism evidence="1 2">
    <name type="scientific">Thermocatellispora tengchongensis</name>
    <dbReference type="NCBI Taxonomy" id="1073253"/>
    <lineage>
        <taxon>Bacteria</taxon>
        <taxon>Bacillati</taxon>
        <taxon>Actinomycetota</taxon>
        <taxon>Actinomycetes</taxon>
        <taxon>Streptosporangiales</taxon>
        <taxon>Streptosporangiaceae</taxon>
        <taxon>Thermocatellispora</taxon>
    </lineage>
</organism>
<proteinExistence type="predicted"/>
<reference evidence="1 2" key="1">
    <citation type="submission" date="2020-08" db="EMBL/GenBank/DDBJ databases">
        <title>Genomic Encyclopedia of Type Strains, Phase IV (KMG-IV): sequencing the most valuable type-strain genomes for metagenomic binning, comparative biology and taxonomic classification.</title>
        <authorList>
            <person name="Goeker M."/>
        </authorList>
    </citation>
    <scope>NUCLEOTIDE SEQUENCE [LARGE SCALE GENOMIC DNA]</scope>
    <source>
        <strain evidence="1 2">DSM 45615</strain>
    </source>
</reference>
<dbReference type="InterPro" id="IPR037175">
    <property type="entry name" value="KFase_sf"/>
</dbReference>
<gene>
    <name evidence="1" type="ORF">HNP84_005884</name>
</gene>
<dbReference type="PANTHER" id="PTHR31118">
    <property type="entry name" value="CYCLASE-LIKE PROTEIN 2"/>
    <property type="match status" value="1"/>
</dbReference>
<accession>A0A840PFA2</accession>
<dbReference type="AlphaFoldDB" id="A0A840PFA2"/>
<dbReference type="Proteomes" id="UP000578449">
    <property type="component" value="Unassembled WGS sequence"/>
</dbReference>
<dbReference type="Gene3D" id="3.50.30.50">
    <property type="entry name" value="Putative cyclase"/>
    <property type="match status" value="1"/>
</dbReference>
<protein>
    <submittedName>
        <fullName evidence="1">Kynurenine formamidase</fullName>
    </submittedName>
</protein>
<keyword evidence="2" id="KW-1185">Reference proteome</keyword>